<accession>A0ABQ9HAM1</accession>
<proteinExistence type="predicted"/>
<gene>
    <name evidence="1" type="ORF">PR048_017796</name>
</gene>
<sequence>MPGGSLGWLGGAGSLGGGGARTFGRTTIAPGARVLGMLELVSLEQCILESLTCWKTGFLSLNAKVRETGDFQENLLTTSIVWRDSHLQKSGSDLMGIESGSFWWEVSNVTVQPPQPQLPSIPCQEITRLTFLPPDLNGSAAPKMTNKQCDITAKASLNPACHFNYRSSN</sequence>
<name>A0ABQ9HAM1_9NEOP</name>
<comment type="caution">
    <text evidence="1">The sequence shown here is derived from an EMBL/GenBank/DDBJ whole genome shotgun (WGS) entry which is preliminary data.</text>
</comment>
<protein>
    <submittedName>
        <fullName evidence="1">Uncharacterized protein</fullName>
    </submittedName>
</protein>
<reference evidence="1 2" key="1">
    <citation type="submission" date="2023-02" db="EMBL/GenBank/DDBJ databases">
        <title>LHISI_Scaffold_Assembly.</title>
        <authorList>
            <person name="Stuart O.P."/>
            <person name="Cleave R."/>
            <person name="Magrath M.J.L."/>
            <person name="Mikheyev A.S."/>
        </authorList>
    </citation>
    <scope>NUCLEOTIDE SEQUENCE [LARGE SCALE GENOMIC DNA]</scope>
    <source>
        <strain evidence="1">Daus_M_001</strain>
        <tissue evidence="1">Leg muscle</tissue>
    </source>
</reference>
<evidence type="ECO:0000313" key="1">
    <source>
        <dbReference type="EMBL" id="KAJ8881315.1"/>
    </source>
</evidence>
<evidence type="ECO:0000313" key="2">
    <source>
        <dbReference type="Proteomes" id="UP001159363"/>
    </source>
</evidence>
<dbReference type="Proteomes" id="UP001159363">
    <property type="component" value="Chromosome 5"/>
</dbReference>
<keyword evidence="2" id="KW-1185">Reference proteome</keyword>
<dbReference type="EMBL" id="JARBHB010000006">
    <property type="protein sequence ID" value="KAJ8881315.1"/>
    <property type="molecule type" value="Genomic_DNA"/>
</dbReference>
<organism evidence="1 2">
    <name type="scientific">Dryococelus australis</name>
    <dbReference type="NCBI Taxonomy" id="614101"/>
    <lineage>
        <taxon>Eukaryota</taxon>
        <taxon>Metazoa</taxon>
        <taxon>Ecdysozoa</taxon>
        <taxon>Arthropoda</taxon>
        <taxon>Hexapoda</taxon>
        <taxon>Insecta</taxon>
        <taxon>Pterygota</taxon>
        <taxon>Neoptera</taxon>
        <taxon>Polyneoptera</taxon>
        <taxon>Phasmatodea</taxon>
        <taxon>Verophasmatodea</taxon>
        <taxon>Anareolatae</taxon>
        <taxon>Phasmatidae</taxon>
        <taxon>Eurycanthinae</taxon>
        <taxon>Dryococelus</taxon>
    </lineage>
</organism>